<proteinExistence type="predicted"/>
<feature type="transmembrane region" description="Helical" evidence="1">
    <location>
        <begin position="21"/>
        <end position="38"/>
    </location>
</feature>
<dbReference type="InterPro" id="IPR052529">
    <property type="entry name" value="Bact_Transport_Assoc"/>
</dbReference>
<dbReference type="InterPro" id="IPR007349">
    <property type="entry name" value="DUF418"/>
</dbReference>
<organism evidence="3 4">
    <name type="scientific">Kribbella albertanoniae</name>
    <dbReference type="NCBI Taxonomy" id="1266829"/>
    <lineage>
        <taxon>Bacteria</taxon>
        <taxon>Bacillati</taxon>
        <taxon>Actinomycetota</taxon>
        <taxon>Actinomycetes</taxon>
        <taxon>Propionibacteriales</taxon>
        <taxon>Kribbellaceae</taxon>
        <taxon>Kribbella</taxon>
    </lineage>
</organism>
<feature type="transmembrane region" description="Helical" evidence="1">
    <location>
        <begin position="270"/>
        <end position="293"/>
    </location>
</feature>
<evidence type="ECO:0000259" key="2">
    <source>
        <dbReference type="Pfam" id="PF04235"/>
    </source>
</evidence>
<sequence length="384" mass="40635">MSQPPSTLRTRIHDIDALRGFALLGILIANITYAASGFPIHLADDPTYSSGLDHAVRWLGHALVDLKFYLLFSFLFGYSFQLQIEAAQRAGAQFKPRMLRRLGGLFVIGALHAIFLITGDILTVYALIGLVLLAMRGVRDKTALVTAAAIYGYLFVTLGAAVLFVDSTALVDPAGALAAAQQTTTNLAGSFGDVIGEHVRALPTFGLAQLTVQGPTTLAVMLLGMVAGRRRLLANLTGTEPVLRKIQLIGFPIGLLGSIVYAAGGNGDTLSVMVGVMTAPLLSAAYAATLLRLMHSSDLGGLLAPAGRMALSNYLGQSLATVAIFTGVGFGLVGQVSPLETFTFAVAIFTAQLAISHWWMSRYTYGPVEGILRAVTNATPPTWR</sequence>
<reference evidence="3 4" key="1">
    <citation type="submission" date="2019-03" db="EMBL/GenBank/DDBJ databases">
        <title>Draft genome sequences of novel Actinobacteria.</title>
        <authorList>
            <person name="Sahin N."/>
            <person name="Ay H."/>
            <person name="Saygin H."/>
        </authorList>
    </citation>
    <scope>NUCLEOTIDE SEQUENCE [LARGE SCALE GENOMIC DNA]</scope>
    <source>
        <strain evidence="3 4">JCM 30547</strain>
    </source>
</reference>
<dbReference type="PANTHER" id="PTHR30590">
    <property type="entry name" value="INNER MEMBRANE PROTEIN"/>
    <property type="match status" value="1"/>
</dbReference>
<accession>A0A4R4PP75</accession>
<feature type="transmembrane region" description="Helical" evidence="1">
    <location>
        <begin position="314"/>
        <end position="336"/>
    </location>
</feature>
<dbReference type="RefSeq" id="WP_132411374.1">
    <property type="nucleotide sequence ID" value="NZ_SMKA01000152.1"/>
</dbReference>
<feature type="transmembrane region" description="Helical" evidence="1">
    <location>
        <begin position="121"/>
        <end position="138"/>
    </location>
</feature>
<evidence type="ECO:0000313" key="3">
    <source>
        <dbReference type="EMBL" id="TDC23944.1"/>
    </source>
</evidence>
<keyword evidence="1" id="KW-0812">Transmembrane</keyword>
<keyword evidence="1" id="KW-1133">Transmembrane helix</keyword>
<feature type="transmembrane region" description="Helical" evidence="1">
    <location>
        <begin position="145"/>
        <end position="165"/>
    </location>
</feature>
<protein>
    <submittedName>
        <fullName evidence="3">DUF418 domain-containing protein</fullName>
    </submittedName>
</protein>
<keyword evidence="4" id="KW-1185">Reference proteome</keyword>
<dbReference type="PANTHER" id="PTHR30590:SF2">
    <property type="entry name" value="INNER MEMBRANE PROTEIN"/>
    <property type="match status" value="1"/>
</dbReference>
<dbReference type="OrthoDB" id="9807744at2"/>
<dbReference type="Proteomes" id="UP000295075">
    <property type="component" value="Unassembled WGS sequence"/>
</dbReference>
<dbReference type="EMBL" id="SMKA01000152">
    <property type="protein sequence ID" value="TDC23944.1"/>
    <property type="molecule type" value="Genomic_DNA"/>
</dbReference>
<gene>
    <name evidence="3" type="ORF">E1261_27225</name>
</gene>
<feature type="domain" description="DUF418" evidence="2">
    <location>
        <begin position="227"/>
        <end position="377"/>
    </location>
</feature>
<comment type="caution">
    <text evidence="3">The sequence shown here is derived from an EMBL/GenBank/DDBJ whole genome shotgun (WGS) entry which is preliminary data.</text>
</comment>
<feature type="transmembrane region" description="Helical" evidence="1">
    <location>
        <begin position="207"/>
        <end position="227"/>
    </location>
</feature>
<name>A0A4R4PP75_9ACTN</name>
<keyword evidence="1" id="KW-0472">Membrane</keyword>
<evidence type="ECO:0000256" key="1">
    <source>
        <dbReference type="SAM" id="Phobius"/>
    </source>
</evidence>
<dbReference type="Pfam" id="PF04235">
    <property type="entry name" value="DUF418"/>
    <property type="match status" value="1"/>
</dbReference>
<feature type="transmembrane region" description="Helical" evidence="1">
    <location>
        <begin position="58"/>
        <end position="78"/>
    </location>
</feature>
<feature type="transmembrane region" description="Helical" evidence="1">
    <location>
        <begin position="248"/>
        <end position="264"/>
    </location>
</feature>
<feature type="transmembrane region" description="Helical" evidence="1">
    <location>
        <begin position="98"/>
        <end position="115"/>
    </location>
</feature>
<dbReference type="AlphaFoldDB" id="A0A4R4PP75"/>
<evidence type="ECO:0000313" key="4">
    <source>
        <dbReference type="Proteomes" id="UP000295075"/>
    </source>
</evidence>
<feature type="transmembrane region" description="Helical" evidence="1">
    <location>
        <begin position="342"/>
        <end position="360"/>
    </location>
</feature>